<comment type="caution">
    <text evidence="1">The sequence shown here is derived from an EMBL/GenBank/DDBJ whole genome shotgun (WGS) entry which is preliminary data.</text>
</comment>
<sequence length="129" mass="14416">MLSLARNYPPESSKRPLFVSEGSSKAKLQTIGRSPYLTFCLDSLRRDEGNTVIFGHSLSDEDKHIVDALKNGVSREFAVSIYPSDDRQWIIQEKARIARMLGENARFFDSTTHPLGDPSLTIQESSSLA</sequence>
<accession>A0A419I630</accession>
<organism evidence="1 2">
    <name type="scientific">Amycolatopsis panacis</name>
    <dbReference type="NCBI Taxonomy" id="2340917"/>
    <lineage>
        <taxon>Bacteria</taxon>
        <taxon>Bacillati</taxon>
        <taxon>Actinomycetota</taxon>
        <taxon>Actinomycetes</taxon>
        <taxon>Pseudonocardiales</taxon>
        <taxon>Pseudonocardiaceae</taxon>
        <taxon>Amycolatopsis</taxon>
    </lineage>
</organism>
<keyword evidence="2" id="KW-1185">Reference proteome</keyword>
<dbReference type="InterPro" id="IPR032581">
    <property type="entry name" value="DUF4917"/>
</dbReference>
<evidence type="ECO:0000313" key="2">
    <source>
        <dbReference type="Proteomes" id="UP000285112"/>
    </source>
</evidence>
<dbReference type="Pfam" id="PF16263">
    <property type="entry name" value="DUF4917"/>
    <property type="match status" value="1"/>
</dbReference>
<reference evidence="1 2" key="1">
    <citation type="submission" date="2018-09" db="EMBL/GenBank/DDBJ databases">
        <title>YIM PH 21725 draft genome.</title>
        <authorList>
            <person name="Miao C."/>
        </authorList>
    </citation>
    <scope>NUCLEOTIDE SEQUENCE [LARGE SCALE GENOMIC DNA]</scope>
    <source>
        <strain evidence="2">YIM PH21725</strain>
    </source>
</reference>
<proteinExistence type="predicted"/>
<dbReference type="OrthoDB" id="828244at2"/>
<dbReference type="AlphaFoldDB" id="A0A419I630"/>
<name>A0A419I630_9PSEU</name>
<protein>
    <submittedName>
        <fullName evidence="1">DUF4917 family protein</fullName>
    </submittedName>
</protein>
<gene>
    <name evidence="1" type="ORF">D5S19_11255</name>
</gene>
<evidence type="ECO:0000313" key="1">
    <source>
        <dbReference type="EMBL" id="RJQ86648.1"/>
    </source>
</evidence>
<dbReference type="EMBL" id="QZFV01000072">
    <property type="protein sequence ID" value="RJQ86648.1"/>
    <property type="molecule type" value="Genomic_DNA"/>
</dbReference>
<dbReference type="Proteomes" id="UP000285112">
    <property type="component" value="Unassembled WGS sequence"/>
</dbReference>